<protein>
    <submittedName>
        <fullName evidence="2">Osmotically inducible protein C</fullName>
    </submittedName>
</protein>
<evidence type="ECO:0000313" key="3">
    <source>
        <dbReference type="Proteomes" id="UP000597341"/>
    </source>
</evidence>
<gene>
    <name evidence="2" type="ORF">GCM10011376_35790</name>
</gene>
<dbReference type="Pfam" id="PF02566">
    <property type="entry name" value="OsmC"/>
    <property type="match status" value="1"/>
</dbReference>
<dbReference type="Proteomes" id="UP000597341">
    <property type="component" value="Unassembled WGS sequence"/>
</dbReference>
<dbReference type="SUPFAM" id="SSF53474">
    <property type="entry name" value="alpha/beta-Hydrolases"/>
    <property type="match status" value="1"/>
</dbReference>
<proteinExistence type="predicted"/>
<feature type="domain" description="Serine aminopeptidase S33" evidence="1">
    <location>
        <begin position="14"/>
        <end position="103"/>
    </location>
</feature>
<sequence>MALFAHCFTCDRTSRAASRVARVLTQAGYAVLRFDFTGLGDSDGSFAETTFSTNLEDLRAAARWLTDELEPPRLLVGHSLGGAAVLAIAGELDSVGAVAVIGAPSTPAHVSRLVSGALPAPDGHLAVTIGNRRLHISPDLARDLSAQPQLQRISALGKPLLVLHAPRDAVVGIGEARAIFDTARHPKSFVTLDGADHLLLLRAEDADYAGSMIATWASRYLPARAVPPSGPPTAPPAVVVDEVEDVEGYAHLAHSGRHTWLLDEPLDVGGADTGPGPYDVLLSALGACTSMTMRMYARRKGWDYSPARVTLRHDRIHASDCETCETTSGHVDRVHRHIELDPSLPEDQRAALLSIADRCPVHRTLLGEIDIVTTTHASDHALTQ</sequence>
<evidence type="ECO:0000313" key="2">
    <source>
        <dbReference type="EMBL" id="GHE18969.1"/>
    </source>
</evidence>
<name>A0ABQ3HQR3_9ACTN</name>
<dbReference type="InterPro" id="IPR003718">
    <property type="entry name" value="OsmC/Ohr_fam"/>
</dbReference>
<evidence type="ECO:0000259" key="1">
    <source>
        <dbReference type="Pfam" id="PF12146"/>
    </source>
</evidence>
<accession>A0ABQ3HQR3</accession>
<dbReference type="RefSeq" id="WP_229856766.1">
    <property type="nucleotide sequence ID" value="NZ_BNAD01000015.1"/>
</dbReference>
<reference evidence="3" key="1">
    <citation type="journal article" date="2019" name="Int. J. Syst. Evol. Microbiol.">
        <title>The Global Catalogue of Microorganisms (GCM) 10K type strain sequencing project: providing services to taxonomists for standard genome sequencing and annotation.</title>
        <authorList>
            <consortium name="The Broad Institute Genomics Platform"/>
            <consortium name="The Broad Institute Genome Sequencing Center for Infectious Disease"/>
            <person name="Wu L."/>
            <person name="Ma J."/>
        </authorList>
    </citation>
    <scope>NUCLEOTIDE SEQUENCE [LARGE SCALE GENOMIC DNA]</scope>
    <source>
        <strain evidence="3">CGMCC 1.12791</strain>
    </source>
</reference>
<dbReference type="PANTHER" id="PTHR39624:SF2">
    <property type="entry name" value="OSMC-LIKE PROTEIN"/>
    <property type="match status" value="1"/>
</dbReference>
<dbReference type="Pfam" id="PF12146">
    <property type="entry name" value="Hydrolase_4"/>
    <property type="match status" value="1"/>
</dbReference>
<dbReference type="SUPFAM" id="SSF82784">
    <property type="entry name" value="OsmC-like"/>
    <property type="match status" value="1"/>
</dbReference>
<dbReference type="PANTHER" id="PTHR39624">
    <property type="entry name" value="PROTEIN INVOLVED IN RIMO-MEDIATED BETA-METHYLTHIOLATION OF RIBOSOMAL PROTEIN S12 YCAO"/>
    <property type="match status" value="1"/>
</dbReference>
<dbReference type="Gene3D" id="3.30.300.20">
    <property type="match status" value="1"/>
</dbReference>
<comment type="caution">
    <text evidence="2">The sequence shown here is derived from an EMBL/GenBank/DDBJ whole genome shotgun (WGS) entry which is preliminary data.</text>
</comment>
<dbReference type="Gene3D" id="3.40.50.1820">
    <property type="entry name" value="alpha/beta hydrolase"/>
    <property type="match status" value="1"/>
</dbReference>
<dbReference type="InterPro" id="IPR022742">
    <property type="entry name" value="Hydrolase_4"/>
</dbReference>
<dbReference type="EMBL" id="BNAD01000015">
    <property type="protein sequence ID" value="GHE18969.1"/>
    <property type="molecule type" value="Genomic_DNA"/>
</dbReference>
<dbReference type="InterPro" id="IPR036102">
    <property type="entry name" value="OsmC/Ohrsf"/>
</dbReference>
<keyword evidence="3" id="KW-1185">Reference proteome</keyword>
<dbReference type="InterPro" id="IPR015946">
    <property type="entry name" value="KH_dom-like_a/b"/>
</dbReference>
<dbReference type="InterPro" id="IPR029058">
    <property type="entry name" value="AB_hydrolase_fold"/>
</dbReference>
<organism evidence="2 3">
    <name type="scientific">Nocardioides flavus</name>
    <name type="common">ex Wang et al. 2016</name>
    <dbReference type="NCBI Taxonomy" id="2058780"/>
    <lineage>
        <taxon>Bacteria</taxon>
        <taxon>Bacillati</taxon>
        <taxon>Actinomycetota</taxon>
        <taxon>Actinomycetes</taxon>
        <taxon>Propionibacteriales</taxon>
        <taxon>Nocardioidaceae</taxon>
        <taxon>Nocardioides</taxon>
    </lineage>
</organism>